<evidence type="ECO:0000313" key="1">
    <source>
        <dbReference type="EMBL" id="RDL36279.1"/>
    </source>
</evidence>
<protein>
    <recommendedName>
        <fullName evidence="3">MADS-box domain-containing protein</fullName>
    </recommendedName>
</protein>
<dbReference type="EMBL" id="NPIC01000005">
    <property type="protein sequence ID" value="RDL36279.1"/>
    <property type="molecule type" value="Genomic_DNA"/>
</dbReference>
<gene>
    <name evidence="1" type="ORF">BP5553_06891</name>
</gene>
<organism evidence="1 2">
    <name type="scientific">Venustampulla echinocandica</name>
    <dbReference type="NCBI Taxonomy" id="2656787"/>
    <lineage>
        <taxon>Eukaryota</taxon>
        <taxon>Fungi</taxon>
        <taxon>Dikarya</taxon>
        <taxon>Ascomycota</taxon>
        <taxon>Pezizomycotina</taxon>
        <taxon>Leotiomycetes</taxon>
        <taxon>Helotiales</taxon>
        <taxon>Pleuroascaceae</taxon>
        <taxon>Venustampulla</taxon>
    </lineage>
</organism>
<sequence length="108" mass="12261">MDKRNKAEQFRKAKKNFFKRGYKIGLKSDAEIFILIKRKDKSYSFTNTNLPFCTCQAIDYNKTIAKTATDFEPTSSQERNTGFSQAICKDSALSILGIKAPTPPQLEL</sequence>
<comment type="caution">
    <text evidence="1">The sequence shown here is derived from an EMBL/GenBank/DDBJ whole genome shotgun (WGS) entry which is preliminary data.</text>
</comment>
<evidence type="ECO:0008006" key="3">
    <source>
        <dbReference type="Google" id="ProtNLM"/>
    </source>
</evidence>
<reference evidence="1 2" key="1">
    <citation type="journal article" date="2018" name="IMA Fungus">
        <title>IMA Genome-F 9: Draft genome sequence of Annulohypoxylon stygium, Aspergillus mulundensis, Berkeleyomyces basicola (syn. Thielaviopsis basicola), Ceratocystis smalleyi, two Cercospora beticola strains, Coleophoma cylindrospora, Fusarium fracticaudum, Phialophora cf. hyalina, and Morchella septimelata.</title>
        <authorList>
            <person name="Wingfield B.D."/>
            <person name="Bills G.F."/>
            <person name="Dong Y."/>
            <person name="Huang W."/>
            <person name="Nel W.J."/>
            <person name="Swalarsk-Parry B.S."/>
            <person name="Vaghefi N."/>
            <person name="Wilken P.M."/>
            <person name="An Z."/>
            <person name="de Beer Z.W."/>
            <person name="De Vos L."/>
            <person name="Chen L."/>
            <person name="Duong T.A."/>
            <person name="Gao Y."/>
            <person name="Hammerbacher A."/>
            <person name="Kikkert J.R."/>
            <person name="Li Y."/>
            <person name="Li H."/>
            <person name="Li K."/>
            <person name="Li Q."/>
            <person name="Liu X."/>
            <person name="Ma X."/>
            <person name="Naidoo K."/>
            <person name="Pethybridge S.J."/>
            <person name="Sun J."/>
            <person name="Steenkamp E.T."/>
            <person name="van der Nest M.A."/>
            <person name="van Wyk S."/>
            <person name="Wingfield M.J."/>
            <person name="Xiong C."/>
            <person name="Yue Q."/>
            <person name="Zhang X."/>
        </authorList>
    </citation>
    <scope>NUCLEOTIDE SEQUENCE [LARGE SCALE GENOMIC DNA]</scope>
    <source>
        <strain evidence="1 2">BP 5553</strain>
    </source>
</reference>
<dbReference type="GeneID" id="43599740"/>
<dbReference type="OrthoDB" id="3551822at2759"/>
<dbReference type="Proteomes" id="UP000254866">
    <property type="component" value="Unassembled WGS sequence"/>
</dbReference>
<dbReference type="AlphaFoldDB" id="A0A370TL80"/>
<name>A0A370TL80_9HELO</name>
<proteinExistence type="predicted"/>
<evidence type="ECO:0000313" key="2">
    <source>
        <dbReference type="Proteomes" id="UP000254866"/>
    </source>
</evidence>
<accession>A0A370TL80</accession>
<keyword evidence="2" id="KW-1185">Reference proteome</keyword>
<dbReference type="RefSeq" id="XP_031868935.1">
    <property type="nucleotide sequence ID" value="XM_032015514.1"/>
</dbReference>